<accession>A0AAE1C5L7</accession>
<evidence type="ECO:0000256" key="1">
    <source>
        <dbReference type="SAM" id="MobiDB-lite"/>
    </source>
</evidence>
<feature type="region of interest" description="Disordered" evidence="1">
    <location>
        <begin position="337"/>
        <end position="381"/>
    </location>
</feature>
<reference evidence="2" key="1">
    <citation type="submission" date="2023-07" db="EMBL/GenBank/DDBJ databases">
        <title>Black Yeasts Isolated from many extreme environments.</title>
        <authorList>
            <person name="Coleine C."/>
            <person name="Stajich J.E."/>
            <person name="Selbmann L."/>
        </authorList>
    </citation>
    <scope>NUCLEOTIDE SEQUENCE</scope>
    <source>
        <strain evidence="2">CCFEE 5485</strain>
    </source>
</reference>
<proteinExistence type="predicted"/>
<organism evidence="2 3">
    <name type="scientific">Recurvomyces mirabilis</name>
    <dbReference type="NCBI Taxonomy" id="574656"/>
    <lineage>
        <taxon>Eukaryota</taxon>
        <taxon>Fungi</taxon>
        <taxon>Dikarya</taxon>
        <taxon>Ascomycota</taxon>
        <taxon>Pezizomycotina</taxon>
        <taxon>Dothideomycetes</taxon>
        <taxon>Dothideomycetidae</taxon>
        <taxon>Mycosphaerellales</taxon>
        <taxon>Teratosphaeriaceae</taxon>
        <taxon>Recurvomyces</taxon>
    </lineage>
</organism>
<comment type="caution">
    <text evidence="2">The sequence shown here is derived from an EMBL/GenBank/DDBJ whole genome shotgun (WGS) entry which is preliminary data.</text>
</comment>
<dbReference type="EMBL" id="JAUTXT010000003">
    <property type="protein sequence ID" value="KAK3679066.1"/>
    <property type="molecule type" value="Genomic_DNA"/>
</dbReference>
<keyword evidence="3" id="KW-1185">Reference proteome</keyword>
<feature type="compositionally biased region" description="Low complexity" evidence="1">
    <location>
        <begin position="346"/>
        <end position="361"/>
    </location>
</feature>
<dbReference type="AlphaFoldDB" id="A0AAE1C5L7"/>
<protein>
    <submittedName>
        <fullName evidence="2">Uncharacterized protein</fullName>
    </submittedName>
</protein>
<evidence type="ECO:0000313" key="3">
    <source>
        <dbReference type="Proteomes" id="UP001274830"/>
    </source>
</evidence>
<evidence type="ECO:0000313" key="2">
    <source>
        <dbReference type="EMBL" id="KAK3679066.1"/>
    </source>
</evidence>
<sequence length="583" mass="65394">MNDYLCMRHLEAVEQESEEIEHIIQYEKRPGLERPHPRETRVTTMAISSQPPPDSSQASIGRARMNRNVQPFPASMLDHCTVCLEEQLFSQAIALLSSGLTSGTCTSRPSQVPPIPHLALLATVAVHPSLTTRTADPTKPQAADDALRYLRHVSRLLSPRAAGLDKAFHFTAGSDRNDRSKRAKDRKSETAEVLPIDDANTIRSRYVDQESIWSNADDFWSVVGWAFNCSVKYKHRWQRWRAWLECMLEVLEADLHERTVDGTVTDSLLAQYLLPIGQGRNSKRRLMRAILANGSTKSLAEFNEIWRNETRLAKTTTQTANKKRKLDLDNDEFGDYFDESDEDSPATTARRSRSATAFSSRKASRQPSGDEDEGSEDESTVFDNSGMLGVEAFSGIDSIALRQRIVALLVRFCSTAPQLLLDVEDLFDLYTEFIRPLRLAAFEQFVVPMRAYLSIDSQCSLIQMLLRPLLTSSAPTYDANALTQADFECCYAPFTASTTSAVDNAKVSLLIEGLMRLLWRTGNLQITPRLRKLMGAGIEDRQARVEFDGRRKTGLKAMEDEEAVLAMQASGERLRSVLDLCAT</sequence>
<dbReference type="Proteomes" id="UP001274830">
    <property type="component" value="Unassembled WGS sequence"/>
</dbReference>
<gene>
    <name evidence="2" type="ORF">LTR78_001519</name>
</gene>
<feature type="compositionally biased region" description="Acidic residues" evidence="1">
    <location>
        <begin position="369"/>
        <end position="380"/>
    </location>
</feature>
<name>A0AAE1C5L7_9PEZI</name>